<dbReference type="InterPro" id="IPR010994">
    <property type="entry name" value="RuvA_2-like"/>
</dbReference>
<dbReference type="GO" id="GO:0017116">
    <property type="term" value="F:single-stranded DNA helicase activity"/>
    <property type="evidence" value="ECO:0007669"/>
    <property type="project" value="TreeGrafter"/>
</dbReference>
<feature type="domain" description="AAA+ ATPase" evidence="4">
    <location>
        <begin position="350"/>
        <end position="493"/>
    </location>
</feature>
<dbReference type="Pfam" id="PF13604">
    <property type="entry name" value="AAA_30"/>
    <property type="match status" value="1"/>
</dbReference>
<gene>
    <name evidence="3" type="primary">recD2</name>
    <name evidence="5" type="ORF">DPQ25_13650</name>
</gene>
<comment type="catalytic activity">
    <reaction evidence="3">
        <text>ATP + H2O = ADP + phosphate + H(+)</text>
        <dbReference type="Rhea" id="RHEA:13065"/>
        <dbReference type="ChEBI" id="CHEBI:15377"/>
        <dbReference type="ChEBI" id="CHEBI:15378"/>
        <dbReference type="ChEBI" id="CHEBI:30616"/>
        <dbReference type="ChEBI" id="CHEBI:43474"/>
        <dbReference type="ChEBI" id="CHEBI:456216"/>
        <dbReference type="EC" id="5.6.2.3"/>
    </reaction>
</comment>
<dbReference type="EMBL" id="QLYR01000016">
    <property type="protein sequence ID" value="RAQ22128.1"/>
    <property type="molecule type" value="Genomic_DNA"/>
</dbReference>
<keyword evidence="6" id="KW-1185">Reference proteome</keyword>
<comment type="caution">
    <text evidence="5">The sequence shown here is derived from an EMBL/GenBank/DDBJ whole genome shotgun (WGS) entry which is preliminary data.</text>
</comment>
<organism evidence="5 6">
    <name type="scientific">Hydrogeniiclostridium mannosilyticum</name>
    <dbReference type="NCBI Taxonomy" id="2764322"/>
    <lineage>
        <taxon>Bacteria</taxon>
        <taxon>Bacillati</taxon>
        <taxon>Bacillota</taxon>
        <taxon>Clostridia</taxon>
        <taxon>Eubacteriales</taxon>
        <taxon>Acutalibacteraceae</taxon>
        <taxon>Hydrogeniiclostridium</taxon>
    </lineage>
</organism>
<dbReference type="InterPro" id="IPR050534">
    <property type="entry name" value="Coronavir_polyprotein_1ab"/>
</dbReference>
<evidence type="ECO:0000313" key="6">
    <source>
        <dbReference type="Proteomes" id="UP000249377"/>
    </source>
</evidence>
<name>A0A328U9S6_9FIRM</name>
<dbReference type="Gene3D" id="2.30.30.940">
    <property type="match status" value="1"/>
</dbReference>
<dbReference type="SUPFAM" id="SSF47781">
    <property type="entry name" value="RuvA domain 2-like"/>
    <property type="match status" value="1"/>
</dbReference>
<dbReference type="RefSeq" id="WP_112333732.1">
    <property type="nucleotide sequence ID" value="NZ_QLYR01000016.1"/>
</dbReference>
<evidence type="ECO:0000259" key="4">
    <source>
        <dbReference type="SMART" id="SM00382"/>
    </source>
</evidence>
<dbReference type="InterPro" id="IPR006345">
    <property type="entry name" value="RecD2"/>
</dbReference>
<keyword evidence="3" id="KW-0238">DNA-binding</keyword>
<dbReference type="HAMAP" id="MF_01488">
    <property type="entry name" value="RecD2"/>
    <property type="match status" value="1"/>
</dbReference>
<dbReference type="GO" id="GO:0016887">
    <property type="term" value="F:ATP hydrolysis activity"/>
    <property type="evidence" value="ECO:0007669"/>
    <property type="project" value="RHEA"/>
</dbReference>
<keyword evidence="1 3" id="KW-0547">Nucleotide-binding</keyword>
<dbReference type="GO" id="GO:0006310">
    <property type="term" value="P:DNA recombination"/>
    <property type="evidence" value="ECO:0007669"/>
    <property type="project" value="InterPro"/>
</dbReference>
<dbReference type="CDD" id="cd18809">
    <property type="entry name" value="SF1_C_RecD"/>
    <property type="match status" value="1"/>
</dbReference>
<dbReference type="Gene3D" id="1.10.150.20">
    <property type="entry name" value="5' to 3' exonuclease, C-terminal subdomain"/>
    <property type="match status" value="1"/>
</dbReference>
<sequence>MSYLGVYDRTIFYNPTSKYCVISVKTSDQSIPQQARSAYKHRDHLIRFVAVGYELPRTDKVSMLLDGEWQDGKHGYQLQVANCEEIVPQTKDGVQGYLSSRLIKGVGEKTAELIVGRFGADALKVLENEPERLLEIRGITPGKLEDIKTSYAESRCLRDLMLLLSPFQITPATATKIYDHFGAKSVDILRSNPYKLCQVSGFGFKRVDAIVRKGDTPMNSPMRIHGAIYAALDAQRSENGHLYLGTDTLRKTVLQLLNNKLPLPDMRVTPGEIENVLEDMILQGEVVSSSGNIYQLPCFTREDETARQIARLISEPPQYFDVVSALEHIRSSMGMPLSQRQSEAVYMAFRHNLSIVTGPPGTGKTTILRAIIKVFKHLFPESKIMLAAPTGRASRRMVESTGVEAKTLHSLLGLVGEDMEYGKEHRKEPLDAGLIIIDETSMVDMWLARQFFCRVEPGTKVVLVGDVDQLQSVGAGDVFREMIDCGIIPVTILDEIFRQKEGSMIARNAKRINEDNTGLDFQYDMENGEFVFVKVKNQEEAADDICHLFCELVNRHGIEHVQILSPFRSEGPASSEQLNRTIREIVNPIQGDMPDLKVGGNYFRLNDKVMQNKNNGKASNGDIGFIRKINRDENNELKITIAFSESRIVEYGLEEMQHMELAYATTIHKAMGSEYDIVILPVIRNHMRMLQRNLVYTAVTRAREKVVLVGQKWVLFQAIHKIADKRNTMLGERICKYAKAFSKQQELKNAS</sequence>
<dbReference type="AlphaFoldDB" id="A0A328U9S6"/>
<comment type="function">
    <text evidence="3">DNA-dependent ATPase and ATP-dependent 5'-3' DNA helicase. Has no activity on blunt DNA or DNA with 3'-overhangs, requires at least 10 bases of 5'-ssDNA for helicase activity.</text>
</comment>
<reference evidence="5 6" key="1">
    <citation type="submission" date="2018-06" db="EMBL/GenBank/DDBJ databases">
        <title>Noncontiguous genome sequence of Ruminococcaceae bacterium ASD2818.</title>
        <authorList>
            <person name="Chaplin A.V."/>
            <person name="Sokolova S.R."/>
            <person name="Kochetkova T.O."/>
            <person name="Goltsov A.Y."/>
            <person name="Trofimov D.Y."/>
            <person name="Efimov B.A."/>
        </authorList>
    </citation>
    <scope>NUCLEOTIDE SEQUENCE [LARGE SCALE GENOMIC DNA]</scope>
    <source>
        <strain evidence="5 6">ASD2818</strain>
    </source>
</reference>
<evidence type="ECO:0000256" key="3">
    <source>
        <dbReference type="HAMAP-Rule" id="MF_01488"/>
    </source>
</evidence>
<dbReference type="NCBIfam" id="TIGR01448">
    <property type="entry name" value="recD_rel"/>
    <property type="match status" value="1"/>
</dbReference>
<keyword evidence="3" id="KW-0413">Isomerase</keyword>
<dbReference type="CDD" id="cd17933">
    <property type="entry name" value="DEXSc_RecD-like"/>
    <property type="match status" value="1"/>
</dbReference>
<dbReference type="GO" id="GO:0003677">
    <property type="term" value="F:DNA binding"/>
    <property type="evidence" value="ECO:0007669"/>
    <property type="project" value="UniProtKB-UniRule"/>
</dbReference>
<proteinExistence type="inferred from homology"/>
<dbReference type="GO" id="GO:0009338">
    <property type="term" value="C:exodeoxyribonuclease V complex"/>
    <property type="evidence" value="ECO:0007669"/>
    <property type="project" value="TreeGrafter"/>
</dbReference>
<dbReference type="InterPro" id="IPR003593">
    <property type="entry name" value="AAA+_ATPase"/>
</dbReference>
<protein>
    <recommendedName>
        <fullName evidence="3">ATP-dependent RecD2 DNA helicase</fullName>
        <ecNumber evidence="3">5.6.2.3</ecNumber>
    </recommendedName>
    <alternativeName>
        <fullName evidence="3">DNA 5'-3' helicase subunit RecD2</fullName>
    </alternativeName>
</protein>
<evidence type="ECO:0000256" key="1">
    <source>
        <dbReference type="ARBA" id="ARBA00022741"/>
    </source>
</evidence>
<dbReference type="Gene3D" id="3.40.50.300">
    <property type="entry name" value="P-loop containing nucleotide triphosphate hydrolases"/>
    <property type="match status" value="2"/>
</dbReference>
<keyword evidence="3" id="KW-0378">Hydrolase</keyword>
<dbReference type="Pfam" id="PF14490">
    <property type="entry name" value="HHH_RecD2"/>
    <property type="match status" value="1"/>
</dbReference>
<dbReference type="GO" id="GO:0005524">
    <property type="term" value="F:ATP binding"/>
    <property type="evidence" value="ECO:0007669"/>
    <property type="project" value="UniProtKB-UniRule"/>
</dbReference>
<dbReference type="InterPro" id="IPR041451">
    <property type="entry name" value="RecD2_SH13"/>
</dbReference>
<dbReference type="EC" id="5.6.2.3" evidence="3"/>
<keyword evidence="2 3" id="KW-0067">ATP-binding</keyword>
<dbReference type="GO" id="GO:0043139">
    <property type="term" value="F:5'-3' DNA helicase activity"/>
    <property type="evidence" value="ECO:0007669"/>
    <property type="project" value="UniProtKB-UniRule"/>
</dbReference>
<dbReference type="InterPro" id="IPR027785">
    <property type="entry name" value="UvrD-like_helicase_C"/>
</dbReference>
<dbReference type="Pfam" id="PF18335">
    <property type="entry name" value="SH3_13"/>
    <property type="match status" value="1"/>
</dbReference>
<evidence type="ECO:0000313" key="5">
    <source>
        <dbReference type="EMBL" id="RAQ22128.1"/>
    </source>
</evidence>
<dbReference type="Gene3D" id="1.10.10.2220">
    <property type="match status" value="1"/>
</dbReference>
<dbReference type="PANTHER" id="PTHR43788:SF6">
    <property type="entry name" value="DNA HELICASE B"/>
    <property type="match status" value="1"/>
</dbReference>
<dbReference type="InterPro" id="IPR027417">
    <property type="entry name" value="P-loop_NTPase"/>
</dbReference>
<evidence type="ECO:0000256" key="2">
    <source>
        <dbReference type="ARBA" id="ARBA00022840"/>
    </source>
</evidence>
<accession>A0A328U9S6</accession>
<comment type="similarity">
    <text evidence="3">Belongs to the RecD family. RecD2 subfamily.</text>
</comment>
<keyword evidence="3 5" id="KW-0347">Helicase</keyword>
<dbReference type="SMART" id="SM00382">
    <property type="entry name" value="AAA"/>
    <property type="match status" value="1"/>
</dbReference>
<dbReference type="Pfam" id="PF13538">
    <property type="entry name" value="UvrD_C_2"/>
    <property type="match status" value="1"/>
</dbReference>
<dbReference type="SUPFAM" id="SSF52540">
    <property type="entry name" value="P-loop containing nucleoside triphosphate hydrolases"/>
    <property type="match status" value="1"/>
</dbReference>
<dbReference type="PANTHER" id="PTHR43788">
    <property type="entry name" value="DNA2/NAM7 HELICASE FAMILY MEMBER"/>
    <property type="match status" value="1"/>
</dbReference>
<dbReference type="InterPro" id="IPR029493">
    <property type="entry name" value="RecD2-like_HHH"/>
</dbReference>
<dbReference type="Proteomes" id="UP000249377">
    <property type="component" value="Unassembled WGS sequence"/>
</dbReference>
<feature type="binding site" evidence="3">
    <location>
        <begin position="361"/>
        <end position="365"/>
    </location>
    <ligand>
        <name>ATP</name>
        <dbReference type="ChEBI" id="CHEBI:30616"/>
    </ligand>
</feature>
<dbReference type="Pfam" id="PF23139">
    <property type="entry name" value="OB_YrrC"/>
    <property type="match status" value="1"/>
</dbReference>
<dbReference type="InterPro" id="IPR055446">
    <property type="entry name" value="RecD2_N_OB"/>
</dbReference>